<protein>
    <submittedName>
        <fullName evidence="2">Uncharacterized protein</fullName>
    </submittedName>
</protein>
<sequence length="318" mass="35604">MEKKPLRFLFPFPFLRVNGGGCRGACGAGEYGAQLPYPRDQQLHPWRQPFFAQTPPPHYQRPETNTASPSFRAVIAAPPWWKEGSALERVEAAMAARKALVPAGERAGYDGISSDTDGAQGMRTSSLGVRGKRRKLDGTGAQSLLSKKARRQLEKTIDPSTLSLREDKLQEYFATWMAHCRQLSVERALDLMIGYYRLEATFNQKNQMKKSFTEYPALGLLNYSVRSMGALVLCSLLKLSIPESMKPGISATIDDVIRRTVEYFESNGVTGPESISLKRLHDCEEWVTSQFSSEQFSGLGHGTFLEFWKQIIIISLLT</sequence>
<dbReference type="AlphaFoldDB" id="A0A0D9XD18"/>
<reference evidence="2 3" key="1">
    <citation type="submission" date="2012-08" db="EMBL/GenBank/DDBJ databases">
        <title>Oryza genome evolution.</title>
        <authorList>
            <person name="Wing R.A."/>
        </authorList>
    </citation>
    <scope>NUCLEOTIDE SEQUENCE</scope>
</reference>
<reference evidence="2" key="3">
    <citation type="submission" date="2015-04" db="UniProtKB">
        <authorList>
            <consortium name="EnsemblPlants"/>
        </authorList>
    </citation>
    <scope>IDENTIFICATION</scope>
</reference>
<feature type="region of interest" description="Disordered" evidence="1">
    <location>
        <begin position="111"/>
        <end position="131"/>
    </location>
</feature>
<reference evidence="3" key="2">
    <citation type="submission" date="2013-12" db="EMBL/GenBank/DDBJ databases">
        <authorList>
            <person name="Yu Y."/>
            <person name="Lee S."/>
            <person name="de Baynast K."/>
            <person name="Wissotski M."/>
            <person name="Liu L."/>
            <person name="Talag J."/>
            <person name="Goicoechea J."/>
            <person name="Angelova A."/>
            <person name="Jetty R."/>
            <person name="Kudrna D."/>
            <person name="Golser W."/>
            <person name="Rivera L."/>
            <person name="Zhang J."/>
            <person name="Wing R."/>
        </authorList>
    </citation>
    <scope>NUCLEOTIDE SEQUENCE</scope>
</reference>
<name>A0A0D9XD18_9ORYZ</name>
<dbReference type="eggNOG" id="ENOG502QQIR">
    <property type="taxonomic scope" value="Eukaryota"/>
</dbReference>
<feature type="compositionally biased region" description="Polar residues" evidence="1">
    <location>
        <begin position="113"/>
        <end position="127"/>
    </location>
</feature>
<dbReference type="HOGENOM" id="CLU_875393_0_0_1"/>
<proteinExistence type="predicted"/>
<organism evidence="2 3">
    <name type="scientific">Leersia perrieri</name>
    <dbReference type="NCBI Taxonomy" id="77586"/>
    <lineage>
        <taxon>Eukaryota</taxon>
        <taxon>Viridiplantae</taxon>
        <taxon>Streptophyta</taxon>
        <taxon>Embryophyta</taxon>
        <taxon>Tracheophyta</taxon>
        <taxon>Spermatophyta</taxon>
        <taxon>Magnoliopsida</taxon>
        <taxon>Liliopsida</taxon>
        <taxon>Poales</taxon>
        <taxon>Poaceae</taxon>
        <taxon>BOP clade</taxon>
        <taxon>Oryzoideae</taxon>
        <taxon>Oryzeae</taxon>
        <taxon>Oryzinae</taxon>
        <taxon>Leersia</taxon>
    </lineage>
</organism>
<dbReference type="Proteomes" id="UP000032180">
    <property type="component" value="Chromosome 9"/>
</dbReference>
<dbReference type="Gramene" id="LPERR09G05330.1">
    <property type="protein sequence ID" value="LPERR09G05330.1"/>
    <property type="gene ID" value="LPERR09G05330"/>
</dbReference>
<evidence type="ECO:0000313" key="3">
    <source>
        <dbReference type="Proteomes" id="UP000032180"/>
    </source>
</evidence>
<evidence type="ECO:0000256" key="1">
    <source>
        <dbReference type="SAM" id="MobiDB-lite"/>
    </source>
</evidence>
<dbReference type="EnsemblPlants" id="LPERR09G05330.1">
    <property type="protein sequence ID" value="LPERR09G05330.1"/>
    <property type="gene ID" value="LPERR09G05330"/>
</dbReference>
<keyword evidence="3" id="KW-1185">Reference proteome</keyword>
<evidence type="ECO:0000313" key="2">
    <source>
        <dbReference type="EnsemblPlants" id="LPERR09G05330.1"/>
    </source>
</evidence>
<accession>A0A0D9XD18</accession>